<dbReference type="AlphaFoldDB" id="A0A6N9Q4U1"/>
<dbReference type="Pfam" id="PF14808">
    <property type="entry name" value="TMEM164"/>
    <property type="match status" value="1"/>
</dbReference>
<dbReference type="Proteomes" id="UP000448943">
    <property type="component" value="Unassembled WGS sequence"/>
</dbReference>
<keyword evidence="1" id="KW-1133">Transmembrane helix</keyword>
<sequence>MTLLSFILPDGENQFVLFSFEHLFSLFSVIVIILFIYWNRNSLKQTLLNVISRGILITVLIVSEISLHAWLWWVDEWGYRNALPLHLSSISLLLAAFLLWMKSYRLFEFTYFVGVGSALQAMITPDISLYTFPHFRYIQFFIAHGGIVVANFFMVFVEGFRPTLKSLWRAFFYLNLYTLIIFIFNIMIGSNYMYVSRKPINPSIIDYLGPWPWYIIPLEMIALVTFFILYLPFFLTRKKKHLKES</sequence>
<keyword evidence="1" id="KW-0472">Membrane</keyword>
<reference evidence="2 3" key="1">
    <citation type="submission" date="2019-01" db="EMBL/GenBank/DDBJ databases">
        <title>Chengkuizengella sp. nov., isolated from deep-sea sediment of East Pacific Ocean.</title>
        <authorList>
            <person name="Yang J."/>
            <person name="Lai Q."/>
            <person name="Shao Z."/>
        </authorList>
    </citation>
    <scope>NUCLEOTIDE SEQUENCE [LARGE SCALE GENOMIC DNA]</scope>
    <source>
        <strain evidence="2 3">YPA3-1-1</strain>
    </source>
</reference>
<evidence type="ECO:0000256" key="1">
    <source>
        <dbReference type="SAM" id="Phobius"/>
    </source>
</evidence>
<evidence type="ECO:0000313" key="2">
    <source>
        <dbReference type="EMBL" id="NBI29869.1"/>
    </source>
</evidence>
<keyword evidence="1" id="KW-0812">Transmembrane</keyword>
<feature type="transmembrane region" description="Helical" evidence="1">
    <location>
        <begin position="50"/>
        <end position="71"/>
    </location>
</feature>
<feature type="transmembrane region" description="Helical" evidence="1">
    <location>
        <begin position="15"/>
        <end position="38"/>
    </location>
</feature>
<dbReference type="InterPro" id="IPR011737">
    <property type="entry name" value="CHP02206_TP0381"/>
</dbReference>
<protein>
    <submittedName>
        <fullName evidence="2">TIGR02206 family membrane protein</fullName>
    </submittedName>
</protein>
<proteinExistence type="predicted"/>
<organism evidence="2 3">
    <name type="scientific">Chengkuizengella marina</name>
    <dbReference type="NCBI Taxonomy" id="2507566"/>
    <lineage>
        <taxon>Bacteria</taxon>
        <taxon>Bacillati</taxon>
        <taxon>Bacillota</taxon>
        <taxon>Bacilli</taxon>
        <taxon>Bacillales</taxon>
        <taxon>Paenibacillaceae</taxon>
        <taxon>Chengkuizengella</taxon>
    </lineage>
</organism>
<evidence type="ECO:0000313" key="3">
    <source>
        <dbReference type="Proteomes" id="UP000448943"/>
    </source>
</evidence>
<feature type="transmembrane region" description="Helical" evidence="1">
    <location>
        <begin position="112"/>
        <end position="132"/>
    </location>
</feature>
<dbReference type="EMBL" id="SIJB01000028">
    <property type="protein sequence ID" value="NBI29869.1"/>
    <property type="molecule type" value="Genomic_DNA"/>
</dbReference>
<name>A0A6N9Q4U1_9BACL</name>
<dbReference type="NCBIfam" id="TIGR02206">
    <property type="entry name" value="intg_mem_TP0381"/>
    <property type="match status" value="1"/>
</dbReference>
<feature type="transmembrane region" description="Helical" evidence="1">
    <location>
        <begin position="83"/>
        <end position="100"/>
    </location>
</feature>
<feature type="transmembrane region" description="Helical" evidence="1">
    <location>
        <begin position="138"/>
        <end position="160"/>
    </location>
</feature>
<comment type="caution">
    <text evidence="2">The sequence shown here is derived from an EMBL/GenBank/DDBJ whole genome shotgun (WGS) entry which is preliminary data.</text>
</comment>
<feature type="transmembrane region" description="Helical" evidence="1">
    <location>
        <begin position="214"/>
        <end position="235"/>
    </location>
</feature>
<feature type="transmembrane region" description="Helical" evidence="1">
    <location>
        <begin position="172"/>
        <end position="194"/>
    </location>
</feature>
<accession>A0A6N9Q4U1</accession>
<gene>
    <name evidence="2" type="ORF">ERL59_12965</name>
</gene>
<keyword evidence="3" id="KW-1185">Reference proteome</keyword>